<organism evidence="2 3">
    <name type="scientific">Dermatophagoides farinae</name>
    <name type="common">American house dust mite</name>
    <dbReference type="NCBI Taxonomy" id="6954"/>
    <lineage>
        <taxon>Eukaryota</taxon>
        <taxon>Metazoa</taxon>
        <taxon>Ecdysozoa</taxon>
        <taxon>Arthropoda</taxon>
        <taxon>Chelicerata</taxon>
        <taxon>Arachnida</taxon>
        <taxon>Acari</taxon>
        <taxon>Acariformes</taxon>
        <taxon>Sarcoptiformes</taxon>
        <taxon>Astigmata</taxon>
        <taxon>Psoroptidia</taxon>
        <taxon>Analgoidea</taxon>
        <taxon>Pyroglyphidae</taxon>
        <taxon>Dermatophagoidinae</taxon>
        <taxon>Dermatophagoides</taxon>
    </lineage>
</organism>
<dbReference type="AlphaFoldDB" id="A0A922HXI5"/>
<reference evidence="2" key="1">
    <citation type="submission" date="2013-05" db="EMBL/GenBank/DDBJ databases">
        <authorList>
            <person name="Yim A.K.Y."/>
            <person name="Chan T.F."/>
            <person name="Ji K.M."/>
            <person name="Liu X.Y."/>
            <person name="Zhou J.W."/>
            <person name="Li R.Q."/>
            <person name="Yang K.Y."/>
            <person name="Li J."/>
            <person name="Li M."/>
            <person name="Law P.T.W."/>
            <person name="Wu Y.L."/>
            <person name="Cai Z.L."/>
            <person name="Qin H."/>
            <person name="Bao Y."/>
            <person name="Leung R.K.K."/>
            <person name="Ng P.K.S."/>
            <person name="Zou J."/>
            <person name="Zhong X.J."/>
            <person name="Ran P.X."/>
            <person name="Zhong N.S."/>
            <person name="Liu Z.G."/>
            <person name="Tsui S.K.W."/>
        </authorList>
    </citation>
    <scope>NUCLEOTIDE SEQUENCE</scope>
    <source>
        <strain evidence="2">Derf</strain>
        <tissue evidence="2">Whole organism</tissue>
    </source>
</reference>
<keyword evidence="1" id="KW-0812">Transmembrane</keyword>
<keyword evidence="3" id="KW-1185">Reference proteome</keyword>
<sequence>MIIIKKNYDDHDEQHSPYWFMKHITIVFIIILIVIIKKTTNTTITEQRRNLNLTIESFNIWHGKNSRTIRDSLSSRGLNSYQLKQGKWEFYKIGISLFRPQISKLIFYFLDSLASILIHHHDF</sequence>
<proteinExistence type="predicted"/>
<dbReference type="EMBL" id="ASGP02000003">
    <property type="protein sequence ID" value="KAH9515868.1"/>
    <property type="molecule type" value="Genomic_DNA"/>
</dbReference>
<keyword evidence="1" id="KW-0472">Membrane</keyword>
<evidence type="ECO:0000313" key="3">
    <source>
        <dbReference type="Proteomes" id="UP000790347"/>
    </source>
</evidence>
<reference evidence="2" key="2">
    <citation type="journal article" date="2022" name="Res Sq">
        <title>Comparative Genomics Reveals Insights into the Divergent Evolution of Astigmatic Mites and Household Pest Adaptations.</title>
        <authorList>
            <person name="Xiong Q."/>
            <person name="Wan A.T.-Y."/>
            <person name="Liu X.-Y."/>
            <person name="Fung C.S.-H."/>
            <person name="Xiao X."/>
            <person name="Malainual N."/>
            <person name="Hou J."/>
            <person name="Wang L."/>
            <person name="Wang M."/>
            <person name="Yang K."/>
            <person name="Cui Y."/>
            <person name="Leung E."/>
            <person name="Nong W."/>
            <person name="Shin S.-K."/>
            <person name="Au S."/>
            <person name="Jeong K.Y."/>
            <person name="Chew F.T."/>
            <person name="Hui J."/>
            <person name="Leung T.F."/>
            <person name="Tungtrongchitr A."/>
            <person name="Zhong N."/>
            <person name="Liu Z."/>
            <person name="Tsui S."/>
        </authorList>
    </citation>
    <scope>NUCLEOTIDE SEQUENCE</scope>
    <source>
        <strain evidence="2">Derf</strain>
        <tissue evidence="2">Whole organism</tissue>
    </source>
</reference>
<feature type="transmembrane region" description="Helical" evidence="1">
    <location>
        <begin position="18"/>
        <end position="36"/>
    </location>
</feature>
<name>A0A922HXI5_DERFA</name>
<accession>A0A922HXI5</accession>
<evidence type="ECO:0000256" key="1">
    <source>
        <dbReference type="SAM" id="Phobius"/>
    </source>
</evidence>
<comment type="caution">
    <text evidence="2">The sequence shown here is derived from an EMBL/GenBank/DDBJ whole genome shotgun (WGS) entry which is preliminary data.</text>
</comment>
<dbReference type="Proteomes" id="UP000790347">
    <property type="component" value="Unassembled WGS sequence"/>
</dbReference>
<keyword evidence="1" id="KW-1133">Transmembrane helix</keyword>
<evidence type="ECO:0000313" key="2">
    <source>
        <dbReference type="EMBL" id="KAH9515868.1"/>
    </source>
</evidence>
<gene>
    <name evidence="2" type="ORF">DERF_006642</name>
</gene>
<feature type="non-terminal residue" evidence="2">
    <location>
        <position position="1"/>
    </location>
</feature>
<protein>
    <submittedName>
        <fullName evidence="2">Uncharacterized protein</fullName>
    </submittedName>
</protein>